<feature type="transmembrane region" description="Helical" evidence="1">
    <location>
        <begin position="154"/>
        <end position="171"/>
    </location>
</feature>
<protein>
    <submittedName>
        <fullName evidence="2">Uncharacterized protein</fullName>
    </submittedName>
</protein>
<keyword evidence="3" id="KW-1185">Reference proteome</keyword>
<keyword evidence="1" id="KW-0472">Membrane</keyword>
<feature type="transmembrane region" description="Helical" evidence="1">
    <location>
        <begin position="183"/>
        <end position="206"/>
    </location>
</feature>
<organism evidence="2 3">
    <name type="scientific">Armatimonas rosea</name>
    <dbReference type="NCBI Taxonomy" id="685828"/>
    <lineage>
        <taxon>Bacteria</taxon>
        <taxon>Bacillati</taxon>
        <taxon>Armatimonadota</taxon>
        <taxon>Armatimonadia</taxon>
        <taxon>Armatimonadales</taxon>
        <taxon>Armatimonadaceae</taxon>
        <taxon>Armatimonas</taxon>
    </lineage>
</organism>
<name>A0A7W9SL06_ARMRO</name>
<keyword evidence="1" id="KW-0812">Transmembrane</keyword>
<proteinExistence type="predicted"/>
<reference evidence="2 3" key="1">
    <citation type="submission" date="2020-08" db="EMBL/GenBank/DDBJ databases">
        <title>Genomic Encyclopedia of Type Strains, Phase IV (KMG-IV): sequencing the most valuable type-strain genomes for metagenomic binning, comparative biology and taxonomic classification.</title>
        <authorList>
            <person name="Goeker M."/>
        </authorList>
    </citation>
    <scope>NUCLEOTIDE SEQUENCE [LARGE SCALE GENOMIC DNA]</scope>
    <source>
        <strain evidence="2 3">DSM 23562</strain>
    </source>
</reference>
<sequence>MKNKEYKKTVNSILYFITIFLSGLFSFHTLTEKQSESILAIKKATLFYYGKSESHSTLAQGIVQAFGTYSVDLSQPGAGKKVRQLTGLDKISSPTLVWTNNNNTTIVSGVSAVKQSVKSALLKESPFTKGRVAIILVVLFVGLGILYTDEIYKSVGYAVFFCLFGLSAVLGKCISCHSGTNNVILSLVPVFGLLYTIFSACIFSSGKNFPRWSYIICLLASRIFPIIQSVLLLIEPKLCFGCMLMTVASILYSAASLKAINSGKVICIKTPNSLKTISIIWLSLLFIRQGLVLNGTVKLEPGEENVPNIIGRKWSDISYKSQVPARTLILVSQKGCSSCDIASKDLTKIGVSWRKVPICNTLESENCFNGAGLSFPTPMLLVVDERGVITFQYNGWPSPGAERDTLLQQLRATLLSSNTSSLTKENQ</sequence>
<evidence type="ECO:0000313" key="2">
    <source>
        <dbReference type="EMBL" id="MBB6048280.1"/>
    </source>
</evidence>
<dbReference type="EMBL" id="JACHGW010000001">
    <property type="protein sequence ID" value="MBB6048280.1"/>
    <property type="molecule type" value="Genomic_DNA"/>
</dbReference>
<feature type="transmembrane region" description="Helical" evidence="1">
    <location>
        <begin position="212"/>
        <end position="233"/>
    </location>
</feature>
<dbReference type="Proteomes" id="UP000520814">
    <property type="component" value="Unassembled WGS sequence"/>
</dbReference>
<feature type="transmembrane region" description="Helical" evidence="1">
    <location>
        <begin position="12"/>
        <end position="30"/>
    </location>
</feature>
<evidence type="ECO:0000313" key="3">
    <source>
        <dbReference type="Proteomes" id="UP000520814"/>
    </source>
</evidence>
<comment type="caution">
    <text evidence="2">The sequence shown here is derived from an EMBL/GenBank/DDBJ whole genome shotgun (WGS) entry which is preliminary data.</text>
</comment>
<accession>A0A7W9SL06</accession>
<dbReference type="RefSeq" id="WP_184191728.1">
    <property type="nucleotide sequence ID" value="NZ_JACHGW010000001.1"/>
</dbReference>
<evidence type="ECO:0000256" key="1">
    <source>
        <dbReference type="SAM" id="Phobius"/>
    </source>
</evidence>
<feature type="transmembrane region" description="Helical" evidence="1">
    <location>
        <begin position="132"/>
        <end position="148"/>
    </location>
</feature>
<dbReference type="AlphaFoldDB" id="A0A7W9SL06"/>
<keyword evidence="1" id="KW-1133">Transmembrane helix</keyword>
<gene>
    <name evidence="2" type="ORF">HNQ39_000042</name>
</gene>